<evidence type="ECO:0000256" key="1">
    <source>
        <dbReference type="SAM" id="MobiDB-lite"/>
    </source>
</evidence>
<reference evidence="3" key="1">
    <citation type="submission" date="2024-01" db="EMBL/GenBank/DDBJ databases">
        <title>First draft genome sequence data of TA4-1, the type strain of Gram-positive actinobacterium Streptomyces chiangmaiensis.</title>
        <authorList>
            <person name="Yasawong M."/>
            <person name="Nantapong N."/>
        </authorList>
    </citation>
    <scope>NUCLEOTIDE SEQUENCE</scope>
    <source>
        <strain evidence="3">TA4-1</strain>
    </source>
</reference>
<dbReference type="EMBL" id="JAYWVC010000078">
    <property type="protein sequence ID" value="MED7824618.1"/>
    <property type="molecule type" value="Genomic_DNA"/>
</dbReference>
<dbReference type="Proteomes" id="UP001333996">
    <property type="component" value="Unassembled WGS sequence"/>
</dbReference>
<accession>A0ABU7FLA1</accession>
<proteinExistence type="predicted"/>
<evidence type="ECO:0000313" key="3">
    <source>
        <dbReference type="EMBL" id="MED7824618.1"/>
    </source>
</evidence>
<gene>
    <name evidence="3" type="ORF">VXC91_22160</name>
</gene>
<comment type="caution">
    <text evidence="3">The sequence shown here is derived from an EMBL/GenBank/DDBJ whole genome shotgun (WGS) entry which is preliminary data.</text>
</comment>
<protein>
    <submittedName>
        <fullName evidence="3">DUF4326 domain-containing protein</fullName>
    </submittedName>
</protein>
<evidence type="ECO:0000313" key="4">
    <source>
        <dbReference type="Proteomes" id="UP001333996"/>
    </source>
</evidence>
<feature type="domain" description="DUF4326" evidence="2">
    <location>
        <begin position="24"/>
        <end position="107"/>
    </location>
</feature>
<dbReference type="InterPro" id="IPR025475">
    <property type="entry name" value="DUF4326"/>
</dbReference>
<feature type="region of interest" description="Disordered" evidence="1">
    <location>
        <begin position="39"/>
        <end position="61"/>
    </location>
</feature>
<sequence>MTTKVINLKGRLQDLGPGLEHGREDLVYIGRRMTRGGWNLPEHPLRNPFQVDTPKKKHDGTRAEVMEKYREYLHARPDLRDLVPALRGRTLACWCAPELCHGDILAEIADGSGRGARRS</sequence>
<dbReference type="Pfam" id="PF14216">
    <property type="entry name" value="DUF4326"/>
    <property type="match status" value="1"/>
</dbReference>
<evidence type="ECO:0000259" key="2">
    <source>
        <dbReference type="Pfam" id="PF14216"/>
    </source>
</evidence>
<organism evidence="3 4">
    <name type="scientific">Streptomyces chiangmaiensis</name>
    <dbReference type="NCBI Taxonomy" id="766497"/>
    <lineage>
        <taxon>Bacteria</taxon>
        <taxon>Bacillati</taxon>
        <taxon>Actinomycetota</taxon>
        <taxon>Actinomycetes</taxon>
        <taxon>Kitasatosporales</taxon>
        <taxon>Streptomycetaceae</taxon>
        <taxon>Streptomyces</taxon>
    </lineage>
</organism>
<name>A0ABU7FLA1_9ACTN</name>
<keyword evidence="4" id="KW-1185">Reference proteome</keyword>
<dbReference type="RefSeq" id="WP_329509052.1">
    <property type="nucleotide sequence ID" value="NZ_BAAAYZ010000085.1"/>
</dbReference>